<evidence type="ECO:0000313" key="5">
    <source>
        <dbReference type="Proteomes" id="UP000193495"/>
    </source>
</evidence>
<gene>
    <name evidence="3" type="ORF">CLV79_103364</name>
    <name evidence="4" type="ORF">LOS8367_00034</name>
</gene>
<accession>A0A1X6Y6C1</accession>
<dbReference type="Proteomes" id="UP000240624">
    <property type="component" value="Unassembled WGS sequence"/>
</dbReference>
<protein>
    <submittedName>
        <fullName evidence="3">Xanthine dehydrogenase accessory factor</fullName>
    </submittedName>
    <submittedName>
        <fullName evidence="4">XdhC and CoxI family protein</fullName>
    </submittedName>
</protein>
<evidence type="ECO:0000313" key="4">
    <source>
        <dbReference type="EMBL" id="SLN12163.1"/>
    </source>
</evidence>
<dbReference type="InterPro" id="IPR003777">
    <property type="entry name" value="XdhC_CoxI"/>
</dbReference>
<reference evidence="3 6" key="2">
    <citation type="submission" date="2018-03" db="EMBL/GenBank/DDBJ databases">
        <title>Genomic Encyclopedia of Archaeal and Bacterial Type Strains, Phase II (KMG-II): from individual species to whole genera.</title>
        <authorList>
            <person name="Goeker M."/>
        </authorList>
    </citation>
    <scope>NUCLEOTIDE SEQUENCE [LARGE SCALE GENOMIC DNA]</scope>
    <source>
        <strain evidence="3 6">DSM 29956</strain>
    </source>
</reference>
<dbReference type="PANTHER" id="PTHR30388">
    <property type="entry name" value="ALDEHYDE OXIDOREDUCTASE MOLYBDENUM COFACTOR ASSEMBLY PROTEIN"/>
    <property type="match status" value="1"/>
</dbReference>
<dbReference type="EMBL" id="FWFY01000001">
    <property type="protein sequence ID" value="SLN12163.1"/>
    <property type="molecule type" value="Genomic_DNA"/>
</dbReference>
<name>A0A1X6Y6C1_9RHOB</name>
<feature type="domain" description="XdhC- CoxI" evidence="1">
    <location>
        <begin position="38"/>
        <end position="100"/>
    </location>
</feature>
<evidence type="ECO:0000313" key="3">
    <source>
        <dbReference type="EMBL" id="PSK87313.1"/>
    </source>
</evidence>
<reference evidence="4 5" key="1">
    <citation type="submission" date="2017-03" db="EMBL/GenBank/DDBJ databases">
        <authorList>
            <person name="Afonso C.L."/>
            <person name="Miller P.J."/>
            <person name="Scott M.A."/>
            <person name="Spackman E."/>
            <person name="Goraichik I."/>
            <person name="Dimitrov K.M."/>
            <person name="Suarez D.L."/>
            <person name="Swayne D.E."/>
        </authorList>
    </citation>
    <scope>NUCLEOTIDE SEQUENCE [LARGE SCALE GENOMIC DNA]</scope>
    <source>
        <strain evidence="4 5">CECT 8367</strain>
    </source>
</reference>
<organism evidence="4 5">
    <name type="scientific">Limimaricola soesokkakensis</name>
    <dbReference type="NCBI Taxonomy" id="1343159"/>
    <lineage>
        <taxon>Bacteria</taxon>
        <taxon>Pseudomonadati</taxon>
        <taxon>Pseudomonadota</taxon>
        <taxon>Alphaproteobacteria</taxon>
        <taxon>Rhodobacterales</taxon>
        <taxon>Paracoccaceae</taxon>
        <taxon>Limimaricola</taxon>
    </lineage>
</organism>
<dbReference type="InterPro" id="IPR052698">
    <property type="entry name" value="MoCofactor_Util/Proc"/>
</dbReference>
<feature type="domain" description="XdhC Rossmann" evidence="2">
    <location>
        <begin position="159"/>
        <end position="277"/>
    </location>
</feature>
<dbReference type="PANTHER" id="PTHR30388:SF4">
    <property type="entry name" value="MOLYBDENUM COFACTOR INSERTION CHAPERONE PAOD"/>
    <property type="match status" value="1"/>
</dbReference>
<evidence type="ECO:0000259" key="2">
    <source>
        <dbReference type="Pfam" id="PF13478"/>
    </source>
</evidence>
<sequence length="295" mass="31308">MLDHSGRTELYVAKATDAPRFGLTAAEVGPALEALAPRGGVLAMITGIDGAFYRPLGAVMVFPDGAAPVGQLSSGCIEGDLAIHAEAVRLENRSRSLRYGRGSPFLDIRLPCGSGIDVTLVPVEAGAFDATLRAISARRHAVLALPGLPSVAIRPDPKMVVFGTGPEAETFAGLARAAGYPVERLEQPETARIDAETAVVLFFHDHEREPDILRMALRSPAFWIGAQGSRTAQTRRLDLLRDEGWDAEALSRLRGPIGVIKGTRDPRVLAVSVLAEIVEAATAPDRASPAQPRSV</sequence>
<dbReference type="EMBL" id="PYGB01000003">
    <property type="protein sequence ID" value="PSK87313.1"/>
    <property type="molecule type" value="Genomic_DNA"/>
</dbReference>
<keyword evidence="6" id="KW-1185">Reference proteome</keyword>
<proteinExistence type="predicted"/>
<dbReference type="RefSeq" id="WP_165761356.1">
    <property type="nucleotide sequence ID" value="NZ_FWFY01000001.1"/>
</dbReference>
<dbReference type="Proteomes" id="UP000193495">
    <property type="component" value="Unassembled WGS sequence"/>
</dbReference>
<dbReference type="Pfam" id="PF02625">
    <property type="entry name" value="XdhC_CoxI"/>
    <property type="match status" value="1"/>
</dbReference>
<dbReference type="Gene3D" id="3.40.50.720">
    <property type="entry name" value="NAD(P)-binding Rossmann-like Domain"/>
    <property type="match status" value="1"/>
</dbReference>
<dbReference type="Pfam" id="PF13478">
    <property type="entry name" value="XdhC_C"/>
    <property type="match status" value="1"/>
</dbReference>
<evidence type="ECO:0000259" key="1">
    <source>
        <dbReference type="Pfam" id="PF02625"/>
    </source>
</evidence>
<dbReference type="AlphaFoldDB" id="A0A1X6Y6C1"/>
<evidence type="ECO:0000313" key="6">
    <source>
        <dbReference type="Proteomes" id="UP000240624"/>
    </source>
</evidence>
<dbReference type="InterPro" id="IPR027051">
    <property type="entry name" value="XdhC_Rossmann_dom"/>
</dbReference>